<protein>
    <recommendedName>
        <fullName evidence="3">Tetratricopeptide repeat protein</fullName>
    </recommendedName>
</protein>
<dbReference type="KEGG" id="psua:FLK61_38635"/>
<dbReference type="AlphaFoldDB" id="A0A859FI85"/>
<dbReference type="Gene3D" id="1.25.40.10">
    <property type="entry name" value="Tetratricopeptide repeat domain"/>
    <property type="match status" value="1"/>
</dbReference>
<dbReference type="InterPro" id="IPR011990">
    <property type="entry name" value="TPR-like_helical_dom_sf"/>
</dbReference>
<evidence type="ECO:0008006" key="3">
    <source>
        <dbReference type="Google" id="ProtNLM"/>
    </source>
</evidence>
<dbReference type="RefSeq" id="WP_176010516.1">
    <property type="nucleotide sequence ID" value="NZ_CP041372.2"/>
</dbReference>
<dbReference type="SUPFAM" id="SSF48452">
    <property type="entry name" value="TPR-like"/>
    <property type="match status" value="1"/>
</dbReference>
<accession>A0A859FI85</accession>
<organism evidence="1 2">
    <name type="scientific">Paenalkalicoccus suaedae</name>
    <dbReference type="NCBI Taxonomy" id="2592382"/>
    <lineage>
        <taxon>Bacteria</taxon>
        <taxon>Bacillati</taxon>
        <taxon>Bacillota</taxon>
        <taxon>Bacilli</taxon>
        <taxon>Bacillales</taxon>
        <taxon>Bacillaceae</taxon>
        <taxon>Paenalkalicoccus</taxon>
    </lineage>
</organism>
<reference evidence="2" key="1">
    <citation type="submission" date="2019-07" db="EMBL/GenBank/DDBJ databases">
        <title>Bacillus alkalisoli sp. nov. isolated from saline soil.</title>
        <authorList>
            <person name="Sun J.-Q."/>
            <person name="Xu L."/>
        </authorList>
    </citation>
    <scope>NUCLEOTIDE SEQUENCE [LARGE SCALE GENOMIC DNA]</scope>
    <source>
        <strain evidence="2">M4U3P1</strain>
    </source>
</reference>
<dbReference type="EMBL" id="CP041372">
    <property type="protein sequence ID" value="QKS72540.1"/>
    <property type="molecule type" value="Genomic_DNA"/>
</dbReference>
<gene>
    <name evidence="1" type="ORF">FLK61_38635</name>
</gene>
<evidence type="ECO:0000313" key="2">
    <source>
        <dbReference type="Proteomes" id="UP000318138"/>
    </source>
</evidence>
<keyword evidence="2" id="KW-1185">Reference proteome</keyword>
<dbReference type="Proteomes" id="UP000318138">
    <property type="component" value="Chromosome"/>
</dbReference>
<sequence>MKKVLLTLGIVVAVITGFFLLQSESREQISSGAEAQNDITNEVTNDITNEVTNDITHTEANETTDTEVEDIEPLSSQEIESQVDRALEVIAYKDFESVIEILEPVLAADENHQLANELMGHALFFVDDYEQALVHFERLEERSLNLVKAMAELSYLSGDVEKASGYADTAEAEFNAIMEGEGFESRGIEAVNSIWVSAFPALISEGLSLEDMIDVIGIFEAPTRLVLFEELAADTSNYHVIGERGFIDMAMLEASRHDFVAAKRLMEQFHDFAQVDSPLLYIDFLSWASGENNGTTHTYLGEAWNEFWNGDRELAIQSLEEKLVEDDDLYGFPINVDLHVHALFFMNLLDENTEATEAYYVKYTEEMEDQQIDYTSWYNLQPSVHLAYEEWQR</sequence>
<evidence type="ECO:0000313" key="1">
    <source>
        <dbReference type="EMBL" id="QKS72540.1"/>
    </source>
</evidence>
<name>A0A859FI85_9BACI</name>
<proteinExistence type="predicted"/>